<proteinExistence type="predicted"/>
<dbReference type="RefSeq" id="WP_268943852.1">
    <property type="nucleotide sequence ID" value="NZ_JAPTYD010000049.1"/>
</dbReference>
<sequence>MTADGAGLMTRDFKNEVPARFRALSDVFRGAQDVASNPPPPIFKKRLFTPLSRSCTPRCCIARRPGLLTGEDRPEWLDASTDISSGVDRHV</sequence>
<comment type="caution">
    <text evidence="1">The sequence shown here is derived from an EMBL/GenBank/DDBJ whole genome shotgun (WGS) entry which is preliminary data.</text>
</comment>
<dbReference type="EMBL" id="JAPTYD010000049">
    <property type="protein sequence ID" value="MCZ0963754.1"/>
    <property type="molecule type" value="Genomic_DNA"/>
</dbReference>
<accession>A0ABT4J9E6</accession>
<organism evidence="1 2">
    <name type="scientific">Paracoccus benzoatiresistens</name>
    <dbReference type="NCBI Taxonomy" id="2997341"/>
    <lineage>
        <taxon>Bacteria</taxon>
        <taxon>Pseudomonadati</taxon>
        <taxon>Pseudomonadota</taxon>
        <taxon>Alphaproteobacteria</taxon>
        <taxon>Rhodobacterales</taxon>
        <taxon>Paracoccaceae</taxon>
        <taxon>Paracoccus</taxon>
    </lineage>
</organism>
<keyword evidence="2" id="KW-1185">Reference proteome</keyword>
<evidence type="ECO:0000313" key="1">
    <source>
        <dbReference type="EMBL" id="MCZ0963754.1"/>
    </source>
</evidence>
<gene>
    <name evidence="1" type="ORF">OU682_19340</name>
</gene>
<dbReference type="Proteomes" id="UP001149822">
    <property type="component" value="Unassembled WGS sequence"/>
</dbReference>
<evidence type="ECO:0000313" key="2">
    <source>
        <dbReference type="Proteomes" id="UP001149822"/>
    </source>
</evidence>
<name>A0ABT4J9E6_9RHOB</name>
<reference evidence="1" key="1">
    <citation type="submission" date="2022-12" db="EMBL/GenBank/DDBJ databases">
        <title>Paracoccus sp. EF6 isolated from a lake water.</title>
        <authorList>
            <person name="Liu H."/>
        </authorList>
    </citation>
    <scope>NUCLEOTIDE SEQUENCE</scope>
    <source>
        <strain evidence="1">EF6</strain>
    </source>
</reference>
<protein>
    <submittedName>
        <fullName evidence="1">Uncharacterized protein</fullName>
    </submittedName>
</protein>